<gene>
    <name evidence="10" type="ORF">N7509_010174</name>
</gene>
<evidence type="ECO:0000256" key="4">
    <source>
        <dbReference type="ARBA" id="ARBA00022723"/>
    </source>
</evidence>
<evidence type="ECO:0000256" key="8">
    <source>
        <dbReference type="ARBA" id="ARBA00022833"/>
    </source>
</evidence>
<dbReference type="EMBL" id="JAPZBU010000009">
    <property type="protein sequence ID" value="KAJ5387633.1"/>
    <property type="molecule type" value="Genomic_DNA"/>
</dbReference>
<keyword evidence="5" id="KW-0677">Repeat</keyword>
<accession>A0A9X0B4A6</accession>
<keyword evidence="11" id="KW-1185">Reference proteome</keyword>
<keyword evidence="3" id="KW-0808">Transferase</keyword>
<dbReference type="AlphaFoldDB" id="A0A9X0B4A6"/>
<feature type="domain" description="RING-type" evidence="9">
    <location>
        <begin position="55"/>
        <end position="241"/>
    </location>
</feature>
<dbReference type="Gene3D" id="3.30.40.10">
    <property type="entry name" value="Zinc/RING finger domain, C3HC4 (zinc finger)"/>
    <property type="match status" value="1"/>
</dbReference>
<dbReference type="SUPFAM" id="SSF57850">
    <property type="entry name" value="RING/U-box"/>
    <property type="match status" value="2"/>
</dbReference>
<dbReference type="EC" id="2.3.2.31" evidence="2"/>
<keyword evidence="6" id="KW-0863">Zinc-finger</keyword>
<protein>
    <recommendedName>
        <fullName evidence="2">RBR-type E3 ubiquitin transferase</fullName>
        <ecNumber evidence="2">2.3.2.31</ecNumber>
    </recommendedName>
</protein>
<keyword evidence="4" id="KW-0479">Metal-binding</keyword>
<feature type="non-terminal residue" evidence="10">
    <location>
        <position position="1"/>
    </location>
</feature>
<comment type="catalytic activity">
    <reaction evidence="1">
        <text>[E2 ubiquitin-conjugating enzyme]-S-ubiquitinyl-L-cysteine + [acceptor protein]-L-lysine = [E2 ubiquitin-conjugating enzyme]-L-cysteine + [acceptor protein]-N(6)-ubiquitinyl-L-lysine.</text>
        <dbReference type="EC" id="2.3.2.31"/>
    </reaction>
</comment>
<keyword evidence="8" id="KW-0862">Zinc</keyword>
<evidence type="ECO:0000313" key="10">
    <source>
        <dbReference type="EMBL" id="KAJ5387633.1"/>
    </source>
</evidence>
<dbReference type="InterPro" id="IPR044066">
    <property type="entry name" value="TRIAD_supradom"/>
</dbReference>
<evidence type="ECO:0000256" key="3">
    <source>
        <dbReference type="ARBA" id="ARBA00022679"/>
    </source>
</evidence>
<evidence type="ECO:0000256" key="7">
    <source>
        <dbReference type="ARBA" id="ARBA00022786"/>
    </source>
</evidence>
<keyword evidence="7" id="KW-0833">Ubl conjugation pathway</keyword>
<dbReference type="GO" id="GO:0008270">
    <property type="term" value="F:zinc ion binding"/>
    <property type="evidence" value="ECO:0007669"/>
    <property type="project" value="UniProtKB-KW"/>
</dbReference>
<dbReference type="CDD" id="cd22584">
    <property type="entry name" value="Rcat_RBR_unk"/>
    <property type="match status" value="1"/>
</dbReference>
<name>A0A9X0B4A6_9EURO</name>
<evidence type="ECO:0000256" key="2">
    <source>
        <dbReference type="ARBA" id="ARBA00012251"/>
    </source>
</evidence>
<evidence type="ECO:0000256" key="6">
    <source>
        <dbReference type="ARBA" id="ARBA00022771"/>
    </source>
</evidence>
<dbReference type="InterPro" id="IPR002867">
    <property type="entry name" value="IBR_dom"/>
</dbReference>
<evidence type="ECO:0000256" key="1">
    <source>
        <dbReference type="ARBA" id="ARBA00001798"/>
    </source>
</evidence>
<dbReference type="Pfam" id="PF22191">
    <property type="entry name" value="IBR_1"/>
    <property type="match status" value="1"/>
</dbReference>
<dbReference type="OrthoDB" id="9977870at2759"/>
<comment type="caution">
    <text evidence="10">The sequence shown here is derived from an EMBL/GenBank/DDBJ whole genome shotgun (WGS) entry which is preliminary data.</text>
</comment>
<dbReference type="PROSITE" id="PS51873">
    <property type="entry name" value="TRIAD"/>
    <property type="match status" value="1"/>
</dbReference>
<sequence length="285" mass="32778">MALRMGGSAAAPENRSSPTIYQQQMCQMVERTMAEDANIDLKGSIAENADEPKQDRFECVICREQFIFFKVIRAPCSDYYCQDCLFQLFGAALRDDSLFPPRCCGISIPLDHVRTLIGSDTSRRMEEKTLEINDASRTYCSKRTCSAYILPCQKQGSCGTCQVCEQKTCIRCKEEFHQGKCVQKWNPVVRMAQVYGWKRCAKCQNIVELSTGCNHTTCRCRYEFCYVCAKKWQTCRCPLRDERRLLDRANRIVARDNAVLEAAVVNEVAEMLRQRQECDHQGWMI</sequence>
<dbReference type="InterPro" id="IPR013083">
    <property type="entry name" value="Znf_RING/FYVE/PHD"/>
</dbReference>
<proteinExistence type="predicted"/>
<dbReference type="Gene3D" id="1.20.120.1750">
    <property type="match status" value="1"/>
</dbReference>
<organism evidence="10 11">
    <name type="scientific">Penicillium cosmopolitanum</name>
    <dbReference type="NCBI Taxonomy" id="1131564"/>
    <lineage>
        <taxon>Eukaryota</taxon>
        <taxon>Fungi</taxon>
        <taxon>Dikarya</taxon>
        <taxon>Ascomycota</taxon>
        <taxon>Pezizomycotina</taxon>
        <taxon>Eurotiomycetes</taxon>
        <taxon>Eurotiomycetidae</taxon>
        <taxon>Eurotiales</taxon>
        <taxon>Aspergillaceae</taxon>
        <taxon>Penicillium</taxon>
    </lineage>
</organism>
<dbReference type="Proteomes" id="UP001147747">
    <property type="component" value="Unassembled WGS sequence"/>
</dbReference>
<evidence type="ECO:0000313" key="11">
    <source>
        <dbReference type="Proteomes" id="UP001147747"/>
    </source>
</evidence>
<reference evidence="10" key="2">
    <citation type="journal article" date="2023" name="IMA Fungus">
        <title>Comparative genomic study of the Penicillium genus elucidates a diverse pangenome and 15 lateral gene transfer events.</title>
        <authorList>
            <person name="Petersen C."/>
            <person name="Sorensen T."/>
            <person name="Nielsen M.R."/>
            <person name="Sondergaard T.E."/>
            <person name="Sorensen J.L."/>
            <person name="Fitzpatrick D.A."/>
            <person name="Frisvad J.C."/>
            <person name="Nielsen K.L."/>
        </authorList>
    </citation>
    <scope>NUCLEOTIDE SEQUENCE</scope>
    <source>
        <strain evidence="10">IBT 29677</strain>
    </source>
</reference>
<dbReference type="CDD" id="cd20335">
    <property type="entry name" value="BRcat_RBR"/>
    <property type="match status" value="1"/>
</dbReference>
<dbReference type="Pfam" id="PF01485">
    <property type="entry name" value="IBR"/>
    <property type="match status" value="1"/>
</dbReference>
<dbReference type="PANTHER" id="PTHR11685">
    <property type="entry name" value="RBR FAMILY RING FINGER AND IBR DOMAIN-CONTAINING"/>
    <property type="match status" value="1"/>
</dbReference>
<dbReference type="GeneID" id="81373791"/>
<dbReference type="GO" id="GO:0061630">
    <property type="term" value="F:ubiquitin protein ligase activity"/>
    <property type="evidence" value="ECO:0007669"/>
    <property type="project" value="UniProtKB-EC"/>
</dbReference>
<dbReference type="RefSeq" id="XP_056485431.1">
    <property type="nucleotide sequence ID" value="XM_056634811.1"/>
</dbReference>
<reference evidence="10" key="1">
    <citation type="submission" date="2022-12" db="EMBL/GenBank/DDBJ databases">
        <authorList>
            <person name="Petersen C."/>
        </authorList>
    </citation>
    <scope>NUCLEOTIDE SEQUENCE</scope>
    <source>
        <strain evidence="10">IBT 29677</strain>
    </source>
</reference>
<dbReference type="InterPro" id="IPR031127">
    <property type="entry name" value="E3_UB_ligase_RBR"/>
</dbReference>
<evidence type="ECO:0000256" key="5">
    <source>
        <dbReference type="ARBA" id="ARBA00022737"/>
    </source>
</evidence>
<dbReference type="GO" id="GO:0016567">
    <property type="term" value="P:protein ubiquitination"/>
    <property type="evidence" value="ECO:0007669"/>
    <property type="project" value="InterPro"/>
</dbReference>
<evidence type="ECO:0000259" key="9">
    <source>
        <dbReference type="PROSITE" id="PS51873"/>
    </source>
</evidence>